<dbReference type="InterPro" id="IPR043502">
    <property type="entry name" value="DNA/RNA_pol_sf"/>
</dbReference>
<organism evidence="4 5">
    <name type="scientific">Thalassovita taeanensis</name>
    <dbReference type="NCBI Taxonomy" id="657014"/>
    <lineage>
        <taxon>Bacteria</taxon>
        <taxon>Pseudomonadati</taxon>
        <taxon>Pseudomonadota</taxon>
        <taxon>Alphaproteobacteria</taxon>
        <taxon>Rhodobacterales</taxon>
        <taxon>Roseobacteraceae</taxon>
        <taxon>Thalassovita</taxon>
    </lineage>
</organism>
<evidence type="ECO:0000313" key="5">
    <source>
        <dbReference type="Proteomes" id="UP000198634"/>
    </source>
</evidence>
<dbReference type="Gene3D" id="3.40.1170.60">
    <property type="match status" value="1"/>
</dbReference>
<dbReference type="Proteomes" id="UP000198634">
    <property type="component" value="Unassembled WGS sequence"/>
</dbReference>
<proteinExistence type="inferred from homology"/>
<evidence type="ECO:0000259" key="3">
    <source>
        <dbReference type="Pfam" id="PF00817"/>
    </source>
</evidence>
<name>A0A1H9ENY4_9RHOB</name>
<keyword evidence="2" id="KW-0227">DNA damage</keyword>
<protein>
    <submittedName>
        <fullName evidence="4">ImpB/mucB/samB family protein</fullName>
    </submittedName>
</protein>
<dbReference type="SUPFAM" id="SSF56672">
    <property type="entry name" value="DNA/RNA polymerases"/>
    <property type="match status" value="1"/>
</dbReference>
<feature type="domain" description="UmuC" evidence="3">
    <location>
        <begin position="19"/>
        <end position="144"/>
    </location>
</feature>
<comment type="similarity">
    <text evidence="1">Belongs to the DNA polymerase type-Y family.</text>
</comment>
<dbReference type="PANTHER" id="PTHR35369:SF2">
    <property type="entry name" value="BLR3025 PROTEIN"/>
    <property type="match status" value="1"/>
</dbReference>
<dbReference type="InterPro" id="IPR050356">
    <property type="entry name" value="SulA_CellDiv_inhibitor"/>
</dbReference>
<accession>A0A1H9ENY4</accession>
<dbReference type="AlphaFoldDB" id="A0A1H9ENY4"/>
<dbReference type="Pfam" id="PF00817">
    <property type="entry name" value="IMS"/>
    <property type="match status" value="1"/>
</dbReference>
<dbReference type="EMBL" id="FOEP01000005">
    <property type="protein sequence ID" value="SEQ26933.1"/>
    <property type="molecule type" value="Genomic_DNA"/>
</dbReference>
<dbReference type="Gene3D" id="3.30.70.270">
    <property type="match status" value="1"/>
</dbReference>
<dbReference type="InterPro" id="IPR001126">
    <property type="entry name" value="UmuC"/>
</dbReference>
<evidence type="ECO:0000313" key="4">
    <source>
        <dbReference type="EMBL" id="SEQ26933.1"/>
    </source>
</evidence>
<evidence type="ECO:0000256" key="1">
    <source>
        <dbReference type="ARBA" id="ARBA00010945"/>
    </source>
</evidence>
<sequence length="238" mass="26626">MSLWFPRLPSDRVLRARPTDAPFALTLHQKNTDRIYCLNQQAEQQGLHRGMGYSDARAFCPDLQSRPADTRADLRFLHMLARWAKRYCPWVGLDDADGLLLNITGAAHLFGGEAAMLDDMRHRLARAGVTVRIGLADTRGAAWALAHFREGYAKTGHTQARLTPLPIAALRLDDKTRIALQRIGIQRISDLIALPRTTVTRRFGPDVLMRLDQALGRQPEQIFTDAPLTPHGPHSGQN</sequence>
<keyword evidence="5" id="KW-1185">Reference proteome</keyword>
<dbReference type="GO" id="GO:0006281">
    <property type="term" value="P:DNA repair"/>
    <property type="evidence" value="ECO:0007669"/>
    <property type="project" value="InterPro"/>
</dbReference>
<gene>
    <name evidence="4" type="ORF">SAMN04488092_105107</name>
</gene>
<evidence type="ECO:0000256" key="2">
    <source>
        <dbReference type="ARBA" id="ARBA00022763"/>
    </source>
</evidence>
<dbReference type="PANTHER" id="PTHR35369">
    <property type="entry name" value="BLR3025 PROTEIN-RELATED"/>
    <property type="match status" value="1"/>
</dbReference>
<reference evidence="4 5" key="1">
    <citation type="submission" date="2016-10" db="EMBL/GenBank/DDBJ databases">
        <authorList>
            <person name="de Groot N.N."/>
        </authorList>
    </citation>
    <scope>NUCLEOTIDE SEQUENCE [LARGE SCALE GENOMIC DNA]</scope>
    <source>
        <strain evidence="4 5">DSM 22007</strain>
    </source>
</reference>
<dbReference type="CDD" id="cd03468">
    <property type="entry name" value="PolY_like"/>
    <property type="match status" value="1"/>
</dbReference>
<dbReference type="InterPro" id="IPR043128">
    <property type="entry name" value="Rev_trsase/Diguanyl_cyclase"/>
</dbReference>
<dbReference type="STRING" id="657014.SAMN04488092_105107"/>